<sequence>MGRFASLSSRSPGPSNSISSCVIVTFPRLPFILDWAKKNVSIGTNSSRHSRNESWICVLVTSFSMPSNYDVVDCGI</sequence>
<gene>
    <name evidence="1" type="ORF">PGTUg99_031038</name>
</gene>
<evidence type="ECO:0000313" key="1">
    <source>
        <dbReference type="EMBL" id="KAA1138103.1"/>
    </source>
</evidence>
<protein>
    <submittedName>
        <fullName evidence="1">Uncharacterized protein</fullName>
    </submittedName>
</protein>
<accession>A0A5B0SLY7</accession>
<proteinExistence type="predicted"/>
<dbReference type="AlphaFoldDB" id="A0A5B0SLY7"/>
<reference evidence="1 2" key="1">
    <citation type="submission" date="2019-05" db="EMBL/GenBank/DDBJ databases">
        <title>Emergence of the Ug99 lineage of the wheat stem rust pathogen through somatic hybridization.</title>
        <authorList>
            <person name="Li F."/>
            <person name="Upadhyaya N.M."/>
            <person name="Sperschneider J."/>
            <person name="Matny O."/>
            <person name="Nguyen-Phuc H."/>
            <person name="Mago R."/>
            <person name="Raley C."/>
            <person name="Miller M.E."/>
            <person name="Silverstein K.A.T."/>
            <person name="Henningsen E."/>
            <person name="Hirsch C.D."/>
            <person name="Visser B."/>
            <person name="Pretorius Z.A."/>
            <person name="Steffenson B.J."/>
            <person name="Schwessinger B."/>
            <person name="Dodds P.N."/>
            <person name="Figueroa M."/>
        </authorList>
    </citation>
    <scope>NUCLEOTIDE SEQUENCE [LARGE SCALE GENOMIC DNA]</scope>
    <source>
        <strain evidence="1 2">Ug99</strain>
    </source>
</reference>
<organism evidence="1 2">
    <name type="scientific">Puccinia graminis f. sp. tritici</name>
    <dbReference type="NCBI Taxonomy" id="56615"/>
    <lineage>
        <taxon>Eukaryota</taxon>
        <taxon>Fungi</taxon>
        <taxon>Dikarya</taxon>
        <taxon>Basidiomycota</taxon>
        <taxon>Pucciniomycotina</taxon>
        <taxon>Pucciniomycetes</taxon>
        <taxon>Pucciniales</taxon>
        <taxon>Pucciniaceae</taxon>
        <taxon>Puccinia</taxon>
    </lineage>
</organism>
<dbReference type="Proteomes" id="UP000325313">
    <property type="component" value="Unassembled WGS sequence"/>
</dbReference>
<dbReference type="PROSITE" id="PS51257">
    <property type="entry name" value="PROKAR_LIPOPROTEIN"/>
    <property type="match status" value="1"/>
</dbReference>
<evidence type="ECO:0000313" key="2">
    <source>
        <dbReference type="Proteomes" id="UP000325313"/>
    </source>
</evidence>
<comment type="caution">
    <text evidence="1">The sequence shown here is derived from an EMBL/GenBank/DDBJ whole genome shotgun (WGS) entry which is preliminary data.</text>
</comment>
<name>A0A5B0SLY7_PUCGR</name>
<dbReference type="EMBL" id="VDEP01000004">
    <property type="protein sequence ID" value="KAA1138103.1"/>
    <property type="molecule type" value="Genomic_DNA"/>
</dbReference>